<sequence>MHQYFLDGDDNFELLKYRHNREGTTARLRATNCPRQYRQPPQSCPHSRNSNRVQRAVDDRRNPRFGGRYFNESSCQEQTPEDYVMLRRKRPNKVPFKRLYEEGHLDIGTLGESSRKFDYNVRYSRTPKRKQKSPEVIPLGWGLNSSMRMSSRL</sequence>
<name>A0ABD3ISZ2_EUCGL</name>
<feature type="compositionally biased region" description="Polar residues" evidence="1">
    <location>
        <begin position="39"/>
        <end position="53"/>
    </location>
</feature>
<protein>
    <submittedName>
        <fullName evidence="2">Uncharacterized protein</fullName>
    </submittedName>
</protein>
<evidence type="ECO:0000256" key="1">
    <source>
        <dbReference type="SAM" id="MobiDB-lite"/>
    </source>
</evidence>
<dbReference type="EMBL" id="JBJKBG010000011">
    <property type="protein sequence ID" value="KAL3717448.1"/>
    <property type="molecule type" value="Genomic_DNA"/>
</dbReference>
<feature type="region of interest" description="Disordered" evidence="1">
    <location>
        <begin position="35"/>
        <end position="74"/>
    </location>
</feature>
<evidence type="ECO:0000313" key="2">
    <source>
        <dbReference type="EMBL" id="KAL3717448.1"/>
    </source>
</evidence>
<reference evidence="2 3" key="1">
    <citation type="submission" date="2024-11" db="EMBL/GenBank/DDBJ databases">
        <title>Chromosome-level genome assembly of Eucalyptus globulus Labill. provides insights into its genome evolution.</title>
        <authorList>
            <person name="Li X."/>
        </authorList>
    </citation>
    <scope>NUCLEOTIDE SEQUENCE [LARGE SCALE GENOMIC DNA]</scope>
    <source>
        <strain evidence="2">CL2024</strain>
        <tissue evidence="2">Fresh tender leaves</tissue>
    </source>
</reference>
<keyword evidence="3" id="KW-1185">Reference proteome</keyword>
<gene>
    <name evidence="2" type="ORF">ACJRO7_008954</name>
</gene>
<accession>A0ABD3ISZ2</accession>
<organism evidence="2 3">
    <name type="scientific">Eucalyptus globulus</name>
    <name type="common">Tasmanian blue gum</name>
    <dbReference type="NCBI Taxonomy" id="34317"/>
    <lineage>
        <taxon>Eukaryota</taxon>
        <taxon>Viridiplantae</taxon>
        <taxon>Streptophyta</taxon>
        <taxon>Embryophyta</taxon>
        <taxon>Tracheophyta</taxon>
        <taxon>Spermatophyta</taxon>
        <taxon>Magnoliopsida</taxon>
        <taxon>eudicotyledons</taxon>
        <taxon>Gunneridae</taxon>
        <taxon>Pentapetalae</taxon>
        <taxon>rosids</taxon>
        <taxon>malvids</taxon>
        <taxon>Myrtales</taxon>
        <taxon>Myrtaceae</taxon>
        <taxon>Myrtoideae</taxon>
        <taxon>Eucalypteae</taxon>
        <taxon>Eucalyptus</taxon>
    </lineage>
</organism>
<evidence type="ECO:0000313" key="3">
    <source>
        <dbReference type="Proteomes" id="UP001634007"/>
    </source>
</evidence>
<proteinExistence type="predicted"/>
<comment type="caution">
    <text evidence="2">The sequence shown here is derived from an EMBL/GenBank/DDBJ whole genome shotgun (WGS) entry which is preliminary data.</text>
</comment>
<dbReference type="Proteomes" id="UP001634007">
    <property type="component" value="Unassembled WGS sequence"/>
</dbReference>
<dbReference type="AlphaFoldDB" id="A0ABD3ISZ2"/>